<evidence type="ECO:0000313" key="2">
    <source>
        <dbReference type="EMBL" id="SDR50839.1"/>
    </source>
</evidence>
<evidence type="ECO:0000256" key="1">
    <source>
        <dbReference type="SAM" id="SignalP"/>
    </source>
</evidence>
<proteinExistence type="predicted"/>
<dbReference type="PANTHER" id="PTHR36057:SF1">
    <property type="entry name" value="LIPOPROTEIN LIPID ATTACHMENT SITE-LIKE PROTEIN, PUTATIVE (DUF1223)-RELATED"/>
    <property type="match status" value="1"/>
</dbReference>
<organism evidence="2 3">
    <name type="scientific">Paraburkholderia fungorum</name>
    <dbReference type="NCBI Taxonomy" id="134537"/>
    <lineage>
        <taxon>Bacteria</taxon>
        <taxon>Pseudomonadati</taxon>
        <taxon>Pseudomonadota</taxon>
        <taxon>Betaproteobacteria</taxon>
        <taxon>Burkholderiales</taxon>
        <taxon>Burkholderiaceae</taxon>
        <taxon>Paraburkholderia</taxon>
    </lineage>
</organism>
<dbReference type="Proteomes" id="UP000183487">
    <property type="component" value="Unassembled WGS sequence"/>
</dbReference>
<reference evidence="3" key="1">
    <citation type="submission" date="2016-10" db="EMBL/GenBank/DDBJ databases">
        <authorList>
            <person name="Varghese N."/>
            <person name="Submissions S."/>
        </authorList>
    </citation>
    <scope>NUCLEOTIDE SEQUENCE [LARGE SCALE GENOMIC DNA]</scope>
    <source>
        <strain evidence="3">GAS106B</strain>
    </source>
</reference>
<dbReference type="InterPro" id="IPR036249">
    <property type="entry name" value="Thioredoxin-like_sf"/>
</dbReference>
<dbReference type="RefSeq" id="WP_074772053.1">
    <property type="nucleotide sequence ID" value="NZ_FNKP01000003.1"/>
</dbReference>
<name>A0A1H1JMC0_9BURK</name>
<evidence type="ECO:0008006" key="4">
    <source>
        <dbReference type="Google" id="ProtNLM"/>
    </source>
</evidence>
<sequence length="259" mass="28059">MRFLLFVSICAGLIACTVGSVDANASATCSVNSPAHRVALVELYTSEGCSSCPPADNWLSALDRTRSANTVVPIALHVDYWDSLGWKDRFAQPTFTERQRELSEQGRQHVVYTPEVFIGGHEMRAWSDNARFTSTIQQLNTQASPIDIHVEARAAQPGRMKFDATFQSSGKPVDNVVAYAVVYENRLDSDVKAGENAGVVLHHDRVVRQWIGPVTVANGHVAITGDYPGGSGQSGVVAFAESRTTGEVLQVAELRPCAN</sequence>
<dbReference type="InterPro" id="IPR010634">
    <property type="entry name" value="DUF1223"/>
</dbReference>
<feature type="chain" id="PRO_5010332584" description="DUF1223 domain-containing protein" evidence="1">
    <location>
        <begin position="24"/>
        <end position="259"/>
    </location>
</feature>
<dbReference type="EMBL" id="FNKP01000003">
    <property type="protein sequence ID" value="SDR50839.1"/>
    <property type="molecule type" value="Genomic_DNA"/>
</dbReference>
<dbReference type="Pfam" id="PF06764">
    <property type="entry name" value="DUF1223"/>
    <property type="match status" value="1"/>
</dbReference>
<keyword evidence="3" id="KW-1185">Reference proteome</keyword>
<protein>
    <recommendedName>
        <fullName evidence="4">DUF1223 domain-containing protein</fullName>
    </recommendedName>
</protein>
<accession>A0A1H1JMC0</accession>
<gene>
    <name evidence="2" type="ORF">SAMN05443245_6771</name>
</gene>
<dbReference type="OrthoDB" id="9808254at2"/>
<keyword evidence="1" id="KW-0732">Signal</keyword>
<dbReference type="SUPFAM" id="SSF52833">
    <property type="entry name" value="Thioredoxin-like"/>
    <property type="match status" value="1"/>
</dbReference>
<dbReference type="PROSITE" id="PS51257">
    <property type="entry name" value="PROKAR_LIPOPROTEIN"/>
    <property type="match status" value="1"/>
</dbReference>
<evidence type="ECO:0000313" key="3">
    <source>
        <dbReference type="Proteomes" id="UP000183487"/>
    </source>
</evidence>
<feature type="signal peptide" evidence="1">
    <location>
        <begin position="1"/>
        <end position="23"/>
    </location>
</feature>
<dbReference type="PANTHER" id="PTHR36057">
    <property type="match status" value="1"/>
</dbReference>
<dbReference type="AlphaFoldDB" id="A0A1H1JMC0"/>